<dbReference type="InterPro" id="IPR041577">
    <property type="entry name" value="RT_RNaseH_2"/>
</dbReference>
<proteinExistence type="predicted"/>
<keyword evidence="4" id="KW-1185">Reference proteome</keyword>
<dbReference type="InterPro" id="IPR043502">
    <property type="entry name" value="DNA/RNA_pol_sf"/>
</dbReference>
<organism evidence="3 4">
    <name type="scientific">Lithospermum erythrorhizon</name>
    <name type="common">Purple gromwell</name>
    <name type="synonym">Lithospermum officinale var. erythrorhizon</name>
    <dbReference type="NCBI Taxonomy" id="34254"/>
    <lineage>
        <taxon>Eukaryota</taxon>
        <taxon>Viridiplantae</taxon>
        <taxon>Streptophyta</taxon>
        <taxon>Embryophyta</taxon>
        <taxon>Tracheophyta</taxon>
        <taxon>Spermatophyta</taxon>
        <taxon>Magnoliopsida</taxon>
        <taxon>eudicotyledons</taxon>
        <taxon>Gunneridae</taxon>
        <taxon>Pentapetalae</taxon>
        <taxon>asterids</taxon>
        <taxon>lamiids</taxon>
        <taxon>Boraginales</taxon>
        <taxon>Boraginaceae</taxon>
        <taxon>Boraginoideae</taxon>
        <taxon>Lithospermeae</taxon>
        <taxon>Lithospermum</taxon>
    </lineage>
</organism>
<dbReference type="AlphaFoldDB" id="A0AAV3P8W0"/>
<comment type="caution">
    <text evidence="3">The sequence shown here is derived from an EMBL/GenBank/DDBJ whole genome shotgun (WGS) entry which is preliminary data.</text>
</comment>
<dbReference type="InterPro" id="IPR056924">
    <property type="entry name" value="SH3_Tf2-1"/>
</dbReference>
<evidence type="ECO:0000313" key="3">
    <source>
        <dbReference type="EMBL" id="GAA0148147.1"/>
    </source>
</evidence>
<protein>
    <recommendedName>
        <fullName evidence="5">Polyprotein</fullName>
    </recommendedName>
</protein>
<dbReference type="Pfam" id="PF17919">
    <property type="entry name" value="RT_RNaseH_2"/>
    <property type="match status" value="1"/>
</dbReference>
<dbReference type="Proteomes" id="UP001454036">
    <property type="component" value="Unassembled WGS sequence"/>
</dbReference>
<evidence type="ECO:0000259" key="2">
    <source>
        <dbReference type="Pfam" id="PF24626"/>
    </source>
</evidence>
<dbReference type="Pfam" id="PF24626">
    <property type="entry name" value="SH3_Tf2-1"/>
    <property type="match status" value="1"/>
</dbReference>
<dbReference type="SUPFAM" id="SSF56672">
    <property type="entry name" value="DNA/RNA polymerases"/>
    <property type="match status" value="1"/>
</dbReference>
<dbReference type="PANTHER" id="PTHR46148:SF52">
    <property type="entry name" value="OS04G0603800 PROTEIN"/>
    <property type="match status" value="1"/>
</dbReference>
<accession>A0AAV3P8W0</accession>
<evidence type="ECO:0000259" key="1">
    <source>
        <dbReference type="Pfam" id="PF17919"/>
    </source>
</evidence>
<sequence length="176" mass="20161">MSTTPVLALPNYSIPFIMKTDASSRGYGTVLMQDQRKVVAKLHGFKYVIQYKQGSKNLVADALSRVDHVGASVHYISMIQPSWMAEAQSRMKKYADLGRTERSFQQGDLVYLKLQPYRQNSISLRKNLKLAFKYYEPFEILEKIGSIAHKLKLPDSSIIHPVFHVSLFILWPVELI</sequence>
<gene>
    <name evidence="3" type="ORF">LIER_07669</name>
</gene>
<feature type="domain" description="Tf2-1-like SH3-like" evidence="2">
    <location>
        <begin position="107"/>
        <end position="167"/>
    </location>
</feature>
<reference evidence="3 4" key="1">
    <citation type="submission" date="2024-01" db="EMBL/GenBank/DDBJ databases">
        <title>The complete chloroplast genome sequence of Lithospermum erythrorhizon: insights into the phylogenetic relationship among Boraginaceae species and the maternal lineages of purple gromwells.</title>
        <authorList>
            <person name="Okada T."/>
            <person name="Watanabe K."/>
        </authorList>
    </citation>
    <scope>NUCLEOTIDE SEQUENCE [LARGE SCALE GENOMIC DNA]</scope>
</reference>
<feature type="domain" description="Reverse transcriptase/retrotransposon-derived protein RNase H-like" evidence="1">
    <location>
        <begin position="2"/>
        <end position="37"/>
    </location>
</feature>
<dbReference type="EMBL" id="BAABME010001190">
    <property type="protein sequence ID" value="GAA0148147.1"/>
    <property type="molecule type" value="Genomic_DNA"/>
</dbReference>
<evidence type="ECO:0008006" key="5">
    <source>
        <dbReference type="Google" id="ProtNLM"/>
    </source>
</evidence>
<name>A0AAV3P8W0_LITER</name>
<evidence type="ECO:0000313" key="4">
    <source>
        <dbReference type="Proteomes" id="UP001454036"/>
    </source>
</evidence>
<dbReference type="PANTHER" id="PTHR46148">
    <property type="entry name" value="CHROMO DOMAIN-CONTAINING PROTEIN"/>
    <property type="match status" value="1"/>
</dbReference>